<dbReference type="AlphaFoldDB" id="A0A0B6Z9W7"/>
<accession>A0A0B6Z9W7</accession>
<proteinExistence type="predicted"/>
<sequence>KSISRQSLEDAEVQNVEDHLDEVEKEFQEILSTSTQPGTRRTSVKTYKTRSIQTLKTEEVRDLYQVKTVPARFEGTMLTPVYFDGIMFTSERLDGLLTDAAKKGDNSIPVKFQGGMLTAAFKSLAENLDTGFGAEPVNVKFHGKLKGLTNSDENDEIP</sequence>
<feature type="non-terminal residue" evidence="1">
    <location>
        <position position="1"/>
    </location>
</feature>
<name>A0A0B6Z9W7_9EUPU</name>
<gene>
    <name evidence="1" type="primary">ORF54167</name>
</gene>
<feature type="non-terminal residue" evidence="1">
    <location>
        <position position="158"/>
    </location>
</feature>
<organism evidence="1">
    <name type="scientific">Arion vulgaris</name>
    <dbReference type="NCBI Taxonomy" id="1028688"/>
    <lineage>
        <taxon>Eukaryota</taxon>
        <taxon>Metazoa</taxon>
        <taxon>Spiralia</taxon>
        <taxon>Lophotrochozoa</taxon>
        <taxon>Mollusca</taxon>
        <taxon>Gastropoda</taxon>
        <taxon>Heterobranchia</taxon>
        <taxon>Euthyneura</taxon>
        <taxon>Panpulmonata</taxon>
        <taxon>Eupulmonata</taxon>
        <taxon>Stylommatophora</taxon>
        <taxon>Helicina</taxon>
        <taxon>Arionoidea</taxon>
        <taxon>Arionidae</taxon>
        <taxon>Arion</taxon>
    </lineage>
</organism>
<reference evidence="1" key="1">
    <citation type="submission" date="2014-12" db="EMBL/GenBank/DDBJ databases">
        <title>Insight into the proteome of Arion vulgaris.</title>
        <authorList>
            <person name="Aradska J."/>
            <person name="Bulat T."/>
            <person name="Smidak R."/>
            <person name="Sarate P."/>
            <person name="Gangsoo J."/>
            <person name="Sialana F."/>
            <person name="Bilban M."/>
            <person name="Lubec G."/>
        </authorList>
    </citation>
    <scope>NUCLEOTIDE SEQUENCE</scope>
    <source>
        <tissue evidence="1">Skin</tissue>
    </source>
</reference>
<evidence type="ECO:0000313" key="1">
    <source>
        <dbReference type="EMBL" id="CEK65177.1"/>
    </source>
</evidence>
<protein>
    <submittedName>
        <fullName evidence="1">Uncharacterized protein</fullName>
    </submittedName>
</protein>
<dbReference type="EMBL" id="HACG01018312">
    <property type="protein sequence ID" value="CEK65177.1"/>
    <property type="molecule type" value="Transcribed_RNA"/>
</dbReference>